<evidence type="ECO:0000256" key="2">
    <source>
        <dbReference type="SAM" id="MobiDB-lite"/>
    </source>
</evidence>
<name>A0AA38W3H5_9ASTR</name>
<evidence type="ECO:0000313" key="5">
    <source>
        <dbReference type="Proteomes" id="UP001172457"/>
    </source>
</evidence>
<dbReference type="PROSITE" id="PS50158">
    <property type="entry name" value="ZF_CCHC"/>
    <property type="match status" value="1"/>
</dbReference>
<reference evidence="4" key="1">
    <citation type="submission" date="2023-03" db="EMBL/GenBank/DDBJ databases">
        <title>Chromosome-scale reference genome and RAD-based genetic map of yellow starthistle (Centaurea solstitialis) reveal putative structural variation and QTLs associated with invader traits.</title>
        <authorList>
            <person name="Reatini B."/>
            <person name="Cang F.A."/>
            <person name="Jiang Q."/>
            <person name="Mckibben M.T.W."/>
            <person name="Barker M.S."/>
            <person name="Rieseberg L.H."/>
            <person name="Dlugosch K.M."/>
        </authorList>
    </citation>
    <scope>NUCLEOTIDE SEQUENCE</scope>
    <source>
        <strain evidence="4">CAN-66</strain>
        <tissue evidence="4">Leaf</tissue>
    </source>
</reference>
<dbReference type="EMBL" id="JARYMX010000006">
    <property type="protein sequence ID" value="KAJ9545147.1"/>
    <property type="molecule type" value="Genomic_DNA"/>
</dbReference>
<feature type="compositionally biased region" description="Polar residues" evidence="2">
    <location>
        <begin position="241"/>
        <end position="252"/>
    </location>
</feature>
<organism evidence="4 5">
    <name type="scientific">Centaurea solstitialis</name>
    <name type="common">yellow star-thistle</name>
    <dbReference type="NCBI Taxonomy" id="347529"/>
    <lineage>
        <taxon>Eukaryota</taxon>
        <taxon>Viridiplantae</taxon>
        <taxon>Streptophyta</taxon>
        <taxon>Embryophyta</taxon>
        <taxon>Tracheophyta</taxon>
        <taxon>Spermatophyta</taxon>
        <taxon>Magnoliopsida</taxon>
        <taxon>eudicotyledons</taxon>
        <taxon>Gunneridae</taxon>
        <taxon>Pentapetalae</taxon>
        <taxon>asterids</taxon>
        <taxon>campanulids</taxon>
        <taxon>Asterales</taxon>
        <taxon>Asteraceae</taxon>
        <taxon>Carduoideae</taxon>
        <taxon>Cardueae</taxon>
        <taxon>Centaureinae</taxon>
        <taxon>Centaurea</taxon>
    </lineage>
</organism>
<dbReference type="InterPro" id="IPR001878">
    <property type="entry name" value="Znf_CCHC"/>
</dbReference>
<feature type="domain" description="CCHC-type" evidence="3">
    <location>
        <begin position="161"/>
        <end position="175"/>
    </location>
</feature>
<dbReference type="SUPFAM" id="SSF57756">
    <property type="entry name" value="Retrovirus zinc finger-like domains"/>
    <property type="match status" value="1"/>
</dbReference>
<dbReference type="AlphaFoldDB" id="A0AA38W3H5"/>
<proteinExistence type="predicted"/>
<protein>
    <recommendedName>
        <fullName evidence="3">CCHC-type domain-containing protein</fullName>
    </recommendedName>
</protein>
<dbReference type="Gene3D" id="4.10.60.10">
    <property type="entry name" value="Zinc finger, CCHC-type"/>
    <property type="match status" value="1"/>
</dbReference>
<dbReference type="Proteomes" id="UP001172457">
    <property type="component" value="Chromosome 6"/>
</dbReference>
<dbReference type="GO" id="GO:0003676">
    <property type="term" value="F:nucleic acid binding"/>
    <property type="evidence" value="ECO:0007669"/>
    <property type="project" value="InterPro"/>
</dbReference>
<feature type="region of interest" description="Disordered" evidence="2">
    <location>
        <begin position="222"/>
        <end position="252"/>
    </location>
</feature>
<keyword evidence="1" id="KW-0862">Zinc</keyword>
<dbReference type="InterPro" id="IPR036875">
    <property type="entry name" value="Znf_CCHC_sf"/>
</dbReference>
<comment type="caution">
    <text evidence="4">The sequence shown here is derived from an EMBL/GenBank/DDBJ whole genome shotgun (WGS) entry which is preliminary data.</text>
</comment>
<dbReference type="GO" id="GO:0008270">
    <property type="term" value="F:zinc ion binding"/>
    <property type="evidence" value="ECO:0007669"/>
    <property type="project" value="UniProtKB-KW"/>
</dbReference>
<accession>A0AA38W3H5</accession>
<feature type="region of interest" description="Disordered" evidence="2">
    <location>
        <begin position="113"/>
        <end position="133"/>
    </location>
</feature>
<gene>
    <name evidence="4" type="ORF">OSB04_024854</name>
</gene>
<keyword evidence="1" id="KW-0863">Zinc-finger</keyword>
<evidence type="ECO:0000259" key="3">
    <source>
        <dbReference type="PROSITE" id="PS50158"/>
    </source>
</evidence>
<feature type="compositionally biased region" description="Low complexity" evidence="2">
    <location>
        <begin position="271"/>
        <end position="286"/>
    </location>
</feature>
<feature type="region of interest" description="Disordered" evidence="2">
    <location>
        <begin position="268"/>
        <end position="297"/>
    </location>
</feature>
<keyword evidence="5" id="KW-1185">Reference proteome</keyword>
<keyword evidence="1" id="KW-0479">Metal-binding</keyword>
<sequence>MFQTQARTERYDATKAFNECKMIKGTSVSDHVMKMKRHMDHLEWLGHPVPLQLATDTILNSLSEDYKPFVINYNMNNMEKTIAELRSMLKTDELNMGTKNKTKDMLMVRDGGVKKKHGHGSTSKGKGPVQAFQSVPKVRENGKGKGKGKKVKPNKARTENRCFTCNEVGHWRQNCAKRHEAGRNHSSTQQLRKVAVQLYIFRLGLRSTVILVSDRYEGSTKTQHLNHEALPANPVNPFHSEASSSRIQEQLGPSETIVLSSDDEFISDDYSTPPSSARSPPSNSPRSEGENYPDISVNLNRDGRLNAVIEQLESTRVKIPLRTSWDSEFAYLSQEEFLESIKSQEELDNKEREAFLSTLATRKLAFDFVEEDDEISDDPLLAQKAALKVFNRRTDEQAEEVNKELDWCRDRLHLRKHRSKISGVHLRRTRGKRGAPGKTWITVKRSGVKDVEHTLDKLDRYNLSEWNEIRNLLPKANKNYRAEVEEVIDGLIARIRRTTEILDVLLQPPSALPKPHVRRSTGTSTRRFTPCVPRTSYRPLDLSMLDLSFPSGVTLSEGQVIREPVHGICVGDNLNIPRFQRFSELHKAPTKHLVTVLFTANNEKKNKDAKEFARAVRSILNQRIANGETFLTIQIKEEEPDEDSDS</sequence>
<evidence type="ECO:0000313" key="4">
    <source>
        <dbReference type="EMBL" id="KAJ9545147.1"/>
    </source>
</evidence>
<evidence type="ECO:0000256" key="1">
    <source>
        <dbReference type="PROSITE-ProRule" id="PRU00047"/>
    </source>
</evidence>
<dbReference type="Pfam" id="PF14223">
    <property type="entry name" value="Retrotran_gag_2"/>
    <property type="match status" value="1"/>
</dbReference>